<dbReference type="Gene3D" id="1.25.10.10">
    <property type="entry name" value="Leucine-rich Repeat Variant"/>
    <property type="match status" value="1"/>
</dbReference>
<protein>
    <submittedName>
        <fullName evidence="1">HEAT repeat domain-containing protein</fullName>
    </submittedName>
</protein>
<dbReference type="RefSeq" id="WP_231419675.1">
    <property type="nucleotide sequence ID" value="NZ_CP126446.1"/>
</dbReference>
<gene>
    <name evidence="1" type="ORF">QNI29_17945</name>
</gene>
<dbReference type="SUPFAM" id="SSF48371">
    <property type="entry name" value="ARM repeat"/>
    <property type="match status" value="1"/>
</dbReference>
<proteinExistence type="predicted"/>
<name>A0ABY8UWN6_9BACI</name>
<dbReference type="Proteomes" id="UP001236652">
    <property type="component" value="Chromosome"/>
</dbReference>
<dbReference type="EMBL" id="CP126446">
    <property type="protein sequence ID" value="WIF97588.1"/>
    <property type="molecule type" value="Genomic_DNA"/>
</dbReference>
<keyword evidence="2" id="KW-1185">Reference proteome</keyword>
<organism evidence="1 2">
    <name type="scientific">Pontibacillus chungwhensis</name>
    <dbReference type="NCBI Taxonomy" id="265426"/>
    <lineage>
        <taxon>Bacteria</taxon>
        <taxon>Bacillati</taxon>
        <taxon>Bacillota</taxon>
        <taxon>Bacilli</taxon>
        <taxon>Bacillales</taxon>
        <taxon>Bacillaceae</taxon>
        <taxon>Pontibacillus</taxon>
    </lineage>
</organism>
<evidence type="ECO:0000313" key="1">
    <source>
        <dbReference type="EMBL" id="WIF97588.1"/>
    </source>
</evidence>
<sequence>MTITLAWVALFVILLALLLTGLLLFLLAQKGRTIRYEERKKEYKRKLKPVVQQVVISGEEGHSSLIQHDRIVYEALSELLEEITTTLKDSSVKMRVNSFAQWTMTDYYKRLLAHRRFSLRMNALYQIEDFKIQSFHEELWQRYKQKRYKNTAEHYQIVRTLSALHSDELVYDLLGEHHPYPKFLYKEIFRRLLQVDFERFLDQFDSLPVPLQQAVVEWIGEMKDYSRIPFLEVRLSEASFELRMSLLKVLESFGYVSNHDVILALKTSDHFQERMMVARIARVTEKERYKSVLVDLLSDSNWFVRQAAGEALTVYNDGDMILSHVFETSVDPYARDMAHQWLESEGAAWKS</sequence>
<dbReference type="InterPro" id="IPR016024">
    <property type="entry name" value="ARM-type_fold"/>
</dbReference>
<accession>A0ABY8UWN6</accession>
<evidence type="ECO:0000313" key="2">
    <source>
        <dbReference type="Proteomes" id="UP001236652"/>
    </source>
</evidence>
<dbReference type="InterPro" id="IPR011989">
    <property type="entry name" value="ARM-like"/>
</dbReference>
<reference evidence="1 2" key="1">
    <citation type="submission" date="2023-05" db="EMBL/GenBank/DDBJ databases">
        <title>Comparative genomics reveals the evidence of polycyclic aromatic hydrocarbons degradation in moderately halophilic genus Pontibacillus.</title>
        <authorList>
            <person name="Yang H."/>
            <person name="Qian Z."/>
        </authorList>
    </citation>
    <scope>NUCLEOTIDE SEQUENCE [LARGE SCALE GENOMIC DNA]</scope>
    <source>
        <strain evidence="2">HN14</strain>
    </source>
</reference>